<feature type="signal peptide" evidence="1">
    <location>
        <begin position="1"/>
        <end position="27"/>
    </location>
</feature>
<evidence type="ECO:0000313" key="2">
    <source>
        <dbReference type="EMBL" id="KDO69225.1"/>
    </source>
</evidence>
<proteinExistence type="predicted"/>
<organism evidence="2 3">
    <name type="scientific">Citrus sinensis</name>
    <name type="common">Sweet orange</name>
    <name type="synonym">Citrus aurantium var. sinensis</name>
    <dbReference type="NCBI Taxonomy" id="2711"/>
    <lineage>
        <taxon>Eukaryota</taxon>
        <taxon>Viridiplantae</taxon>
        <taxon>Streptophyta</taxon>
        <taxon>Embryophyta</taxon>
        <taxon>Tracheophyta</taxon>
        <taxon>Spermatophyta</taxon>
        <taxon>Magnoliopsida</taxon>
        <taxon>eudicotyledons</taxon>
        <taxon>Gunneridae</taxon>
        <taxon>Pentapetalae</taxon>
        <taxon>rosids</taxon>
        <taxon>malvids</taxon>
        <taxon>Sapindales</taxon>
        <taxon>Rutaceae</taxon>
        <taxon>Aurantioideae</taxon>
        <taxon>Citrus</taxon>
    </lineage>
</organism>
<dbReference type="PANTHER" id="PTHR37078:SF7">
    <property type="match status" value="1"/>
</dbReference>
<reference evidence="2 3" key="1">
    <citation type="submission" date="2014-04" db="EMBL/GenBank/DDBJ databases">
        <authorList>
            <consortium name="International Citrus Genome Consortium"/>
            <person name="Gmitter F."/>
            <person name="Chen C."/>
            <person name="Farmerie W."/>
            <person name="Harkins T."/>
            <person name="Desany B."/>
            <person name="Mohiuddin M."/>
            <person name="Kodira C."/>
            <person name="Borodovsky M."/>
            <person name="Lomsadze A."/>
            <person name="Burns P."/>
            <person name="Jenkins J."/>
            <person name="Prochnik S."/>
            <person name="Shu S."/>
            <person name="Chapman J."/>
            <person name="Pitluck S."/>
            <person name="Schmutz J."/>
            <person name="Rokhsar D."/>
        </authorList>
    </citation>
    <scope>NUCLEOTIDE SEQUENCE</scope>
</reference>
<feature type="chain" id="PRO_5001640532" evidence="1">
    <location>
        <begin position="28"/>
        <end position="80"/>
    </location>
</feature>
<dbReference type="EMBL" id="KK784893">
    <property type="protein sequence ID" value="KDO69225.1"/>
    <property type="molecule type" value="Genomic_DNA"/>
</dbReference>
<dbReference type="Proteomes" id="UP000027120">
    <property type="component" value="Unassembled WGS sequence"/>
</dbReference>
<gene>
    <name evidence="2" type="ORF">CISIN_1g040582mg</name>
</gene>
<accession>A0A067FSV7</accession>
<evidence type="ECO:0000256" key="1">
    <source>
        <dbReference type="SAM" id="SignalP"/>
    </source>
</evidence>
<name>A0A067FSV7_CITSI</name>
<sequence length="80" mass="8919">MAEPRRFQLFLLLLVMIIVAVPHQCSSARPISIQNHQLGNSKMLATLGVVCKCCDGESGKCRSTWDGSCSKLQCLPWKFH</sequence>
<dbReference type="PANTHER" id="PTHR37078">
    <property type="entry name" value="NODULE CYSTEINE-RICH (NCR) SECRETED PEPTIDE"/>
    <property type="match status" value="1"/>
</dbReference>
<keyword evidence="3" id="KW-1185">Reference proteome</keyword>
<evidence type="ECO:0000313" key="3">
    <source>
        <dbReference type="Proteomes" id="UP000027120"/>
    </source>
</evidence>
<keyword evidence="1" id="KW-0732">Signal</keyword>
<protein>
    <submittedName>
        <fullName evidence="2">Uncharacterized protein</fullName>
    </submittedName>
</protein>
<dbReference type="AlphaFoldDB" id="A0A067FSV7"/>